<organism evidence="2 3">
    <name type="scientific">Agrilactobacillus yilanensis</name>
    <dbReference type="NCBI Taxonomy" id="2485997"/>
    <lineage>
        <taxon>Bacteria</taxon>
        <taxon>Bacillati</taxon>
        <taxon>Bacillota</taxon>
        <taxon>Bacilli</taxon>
        <taxon>Lactobacillales</taxon>
        <taxon>Lactobacillaceae</taxon>
        <taxon>Agrilactobacillus</taxon>
    </lineage>
</organism>
<reference evidence="3" key="1">
    <citation type="journal article" date="2019" name="Int. J. Syst. Evol. Microbiol.">
        <title>The Global Catalogue of Microorganisms (GCM) 10K type strain sequencing project: providing services to taxonomists for standard genome sequencing and annotation.</title>
        <authorList>
            <consortium name="The Broad Institute Genomics Platform"/>
            <consortium name="The Broad Institute Genome Sequencing Center for Infectious Disease"/>
            <person name="Wu L."/>
            <person name="Ma J."/>
        </authorList>
    </citation>
    <scope>NUCLEOTIDE SEQUENCE [LARGE SCALE GENOMIC DNA]</scope>
    <source>
        <strain evidence="3">CCM 8896</strain>
    </source>
</reference>
<keyword evidence="3" id="KW-1185">Reference proteome</keyword>
<dbReference type="SUPFAM" id="SSF53474">
    <property type="entry name" value="alpha/beta-Hydrolases"/>
    <property type="match status" value="1"/>
</dbReference>
<dbReference type="InterPro" id="IPR029058">
    <property type="entry name" value="AB_hydrolase_fold"/>
</dbReference>
<dbReference type="PANTHER" id="PTHR43798">
    <property type="entry name" value="MONOACYLGLYCEROL LIPASE"/>
    <property type="match status" value="1"/>
</dbReference>
<dbReference type="GO" id="GO:0016787">
    <property type="term" value="F:hydrolase activity"/>
    <property type="evidence" value="ECO:0007669"/>
    <property type="project" value="UniProtKB-KW"/>
</dbReference>
<accession>A0ABW4J3G0</accession>
<dbReference type="RefSeq" id="WP_125714013.1">
    <property type="nucleotide sequence ID" value="NZ_JBHTOP010000003.1"/>
</dbReference>
<dbReference type="InterPro" id="IPR000073">
    <property type="entry name" value="AB_hydrolase_1"/>
</dbReference>
<name>A0ABW4J3G0_9LACO</name>
<keyword evidence="2" id="KW-0378">Hydrolase</keyword>
<feature type="domain" description="AB hydrolase-1" evidence="1">
    <location>
        <begin position="39"/>
        <end position="263"/>
    </location>
</feature>
<dbReference type="Proteomes" id="UP001597267">
    <property type="component" value="Unassembled WGS sequence"/>
</dbReference>
<evidence type="ECO:0000259" key="1">
    <source>
        <dbReference type="Pfam" id="PF00561"/>
    </source>
</evidence>
<evidence type="ECO:0000313" key="3">
    <source>
        <dbReference type="Proteomes" id="UP001597267"/>
    </source>
</evidence>
<proteinExistence type="predicted"/>
<dbReference type="InterPro" id="IPR050266">
    <property type="entry name" value="AB_hydrolase_sf"/>
</dbReference>
<dbReference type="EMBL" id="JBHTOP010000003">
    <property type="protein sequence ID" value="MFD1670917.1"/>
    <property type="molecule type" value="Genomic_DNA"/>
</dbReference>
<dbReference type="PANTHER" id="PTHR43798:SF5">
    <property type="entry name" value="MONOACYLGLYCEROL LIPASE ABHD6"/>
    <property type="match status" value="1"/>
</dbReference>
<protein>
    <submittedName>
        <fullName evidence="2">Alpha/beta fold hydrolase</fullName>
    </submittedName>
</protein>
<dbReference type="PRINTS" id="PR00111">
    <property type="entry name" value="ABHYDROLASE"/>
</dbReference>
<gene>
    <name evidence="2" type="ORF">ACFQ5M_02265</name>
</gene>
<dbReference type="Pfam" id="PF00561">
    <property type="entry name" value="Abhydrolase_1"/>
    <property type="match status" value="1"/>
</dbReference>
<dbReference type="Gene3D" id="3.40.50.1820">
    <property type="entry name" value="alpha/beta hydrolase"/>
    <property type="match status" value="1"/>
</dbReference>
<evidence type="ECO:0000313" key="2">
    <source>
        <dbReference type="EMBL" id="MFD1670917.1"/>
    </source>
</evidence>
<comment type="caution">
    <text evidence="2">The sequence shown here is derived from an EMBL/GenBank/DDBJ whole genome shotgun (WGS) entry which is preliminary data.</text>
</comment>
<sequence>MEKYVNTLTQKIKTDQGHIFAYREIGNPVGIPLIALTHLSGNLDNWDPTVIDGIAVNHHVILPDYLGVGASLGPAATSIQAMATDMIEFIHQLGYPQIDLFGFSMGGFVAQEIMAQEPGLVHRAILTGTGPRGGKGIENVTRISDVSLLKAIFTFRDVKTYLFFTRTLNGKQESKAFLNRIKSRTHQRDKGISWPAYRKQLTAIHRWASEAPIDFSNATFPVLIANGENDIMVPTKPNSIQLAKSFQHSKLVLYPDAGHAGVFQYAAAFVKEVNQFLLA</sequence>